<feature type="region of interest" description="Disordered" evidence="1">
    <location>
        <begin position="42"/>
        <end position="66"/>
    </location>
</feature>
<name>A0A238VSD2_9RHOB</name>
<dbReference type="EMBL" id="FZNN01000003">
    <property type="protein sequence ID" value="SNR37215.1"/>
    <property type="molecule type" value="Genomic_DNA"/>
</dbReference>
<organism evidence="2 3">
    <name type="scientific">Puniceibacterium sediminis</name>
    <dbReference type="NCBI Taxonomy" id="1608407"/>
    <lineage>
        <taxon>Bacteria</taxon>
        <taxon>Pseudomonadati</taxon>
        <taxon>Pseudomonadota</taxon>
        <taxon>Alphaproteobacteria</taxon>
        <taxon>Rhodobacterales</taxon>
        <taxon>Paracoccaceae</taxon>
        <taxon>Puniceibacterium</taxon>
    </lineage>
</organism>
<evidence type="ECO:0000313" key="2">
    <source>
        <dbReference type="EMBL" id="SNR37215.1"/>
    </source>
</evidence>
<evidence type="ECO:0000256" key="1">
    <source>
        <dbReference type="SAM" id="MobiDB-lite"/>
    </source>
</evidence>
<gene>
    <name evidence="2" type="ORF">SAMN06265370_10399</name>
</gene>
<evidence type="ECO:0000313" key="3">
    <source>
        <dbReference type="Proteomes" id="UP000198417"/>
    </source>
</evidence>
<reference evidence="2 3" key="1">
    <citation type="submission" date="2017-06" db="EMBL/GenBank/DDBJ databases">
        <authorList>
            <person name="Kim H.J."/>
            <person name="Triplett B.A."/>
        </authorList>
    </citation>
    <scope>NUCLEOTIDE SEQUENCE [LARGE SCALE GENOMIC DNA]</scope>
    <source>
        <strain evidence="2 3">DSM 29052</strain>
    </source>
</reference>
<feature type="region of interest" description="Disordered" evidence="1">
    <location>
        <begin position="93"/>
        <end position="116"/>
    </location>
</feature>
<dbReference type="Proteomes" id="UP000198417">
    <property type="component" value="Unassembled WGS sequence"/>
</dbReference>
<accession>A0A238VSD2</accession>
<protein>
    <submittedName>
        <fullName evidence="2">Uncharacterized protein</fullName>
    </submittedName>
</protein>
<dbReference type="AlphaFoldDB" id="A0A238VSD2"/>
<dbReference type="RefSeq" id="WP_245840719.1">
    <property type="nucleotide sequence ID" value="NZ_FZNN01000003.1"/>
</dbReference>
<sequence>MADTVNGLKTVDEFAGIESEAERSTAVFQEVMKVIESPRCLNCHPRGDTPLQGDDMHPHMPPVQHGGADFGAPGLYCTTWHSAENVAFLTGKGNISGHSPWQLAPGRDGMSRHDRA</sequence>
<keyword evidence="3" id="KW-1185">Reference proteome</keyword>
<proteinExistence type="predicted"/>